<keyword evidence="5" id="KW-1185">Reference proteome</keyword>
<evidence type="ECO:0000256" key="3">
    <source>
        <dbReference type="ARBA" id="ARBA00022691"/>
    </source>
</evidence>
<protein>
    <submittedName>
        <fullName evidence="4">O-methyltransferase</fullName>
    </submittedName>
</protein>
<dbReference type="GO" id="GO:0008171">
    <property type="term" value="F:O-methyltransferase activity"/>
    <property type="evidence" value="ECO:0007669"/>
    <property type="project" value="InterPro"/>
</dbReference>
<dbReference type="SUPFAM" id="SSF53335">
    <property type="entry name" value="S-adenosyl-L-methionine-dependent methyltransferases"/>
    <property type="match status" value="1"/>
</dbReference>
<evidence type="ECO:0000256" key="2">
    <source>
        <dbReference type="ARBA" id="ARBA00022679"/>
    </source>
</evidence>
<reference evidence="4 5" key="1">
    <citation type="submission" date="2019-10" db="EMBL/GenBank/DDBJ databases">
        <title>Genomic and transcriptomic insights into the perfect genentic adaptation of a filamentous nitrogen-fixing cyanobacterium to rice fields.</title>
        <authorList>
            <person name="Chen Z."/>
        </authorList>
    </citation>
    <scope>NUCLEOTIDE SEQUENCE [LARGE SCALE GENOMIC DNA]</scope>
    <source>
        <strain evidence="4">CCNUC1</strain>
    </source>
</reference>
<proteinExistence type="predicted"/>
<dbReference type="Gene3D" id="3.40.50.150">
    <property type="entry name" value="Vaccinia Virus protein VP39"/>
    <property type="match status" value="1"/>
</dbReference>
<dbReference type="InterPro" id="IPR029063">
    <property type="entry name" value="SAM-dependent_MTases_sf"/>
</dbReference>
<keyword evidence="3" id="KW-0949">S-adenosyl-L-methionine</keyword>
<evidence type="ECO:0000313" key="4">
    <source>
        <dbReference type="EMBL" id="QFS49714.1"/>
    </source>
</evidence>
<dbReference type="Proteomes" id="UP000326678">
    <property type="component" value="Chromosome Gxm2"/>
</dbReference>
<dbReference type="AlphaFoldDB" id="A0A5P8WAT2"/>
<evidence type="ECO:0000313" key="5">
    <source>
        <dbReference type="Proteomes" id="UP000326678"/>
    </source>
</evidence>
<dbReference type="PANTHER" id="PTHR43167">
    <property type="entry name" value="PUTATIVE (AFU_ORTHOLOGUE AFUA_6G01830)-RELATED"/>
    <property type="match status" value="1"/>
</dbReference>
<keyword evidence="2 4" id="KW-0808">Transferase</keyword>
<dbReference type="EMBL" id="CP045227">
    <property type="protein sequence ID" value="QFS49714.1"/>
    <property type="molecule type" value="Genomic_DNA"/>
</dbReference>
<dbReference type="PANTHER" id="PTHR43167:SF1">
    <property type="entry name" value="PUTATIVE (AFU_ORTHOLOGUE AFUA_6G01830)-RELATED"/>
    <property type="match status" value="1"/>
</dbReference>
<name>A0A5P8WAT2_9NOSO</name>
<dbReference type="InterPro" id="IPR002935">
    <property type="entry name" value="SAM_O-MeTrfase"/>
</dbReference>
<dbReference type="PROSITE" id="PS51682">
    <property type="entry name" value="SAM_OMT_I"/>
    <property type="match status" value="1"/>
</dbReference>
<dbReference type="Pfam" id="PF01596">
    <property type="entry name" value="Methyltransf_3"/>
    <property type="match status" value="1"/>
</dbReference>
<keyword evidence="1 4" id="KW-0489">Methyltransferase</keyword>
<gene>
    <name evidence="4" type="ORF">GXM_07208</name>
</gene>
<dbReference type="CDD" id="cd02440">
    <property type="entry name" value="AdoMet_MTases"/>
    <property type="match status" value="1"/>
</dbReference>
<sequence length="208" mass="23658">MKELRIVNVLSEFDARLEAEHNQLKILTPEERVKHLDEMMLAVGWQTGQFLNMLLKAQGGKRILEIGTSIGYSTIWLAQAARENGGCVTTLECVASKQTQALENIRRAGLEDFVNFQLGDAVKLLENLPGTWDFVLLDLWKDLYIPCFDRFYEKLAPGAIVVADNITFPPDFRTIMKAYQEYVRAKSDLDSIEIDIGQGIELTRKEVY</sequence>
<dbReference type="GO" id="GO:0032259">
    <property type="term" value="P:methylation"/>
    <property type="evidence" value="ECO:0007669"/>
    <property type="project" value="UniProtKB-KW"/>
</dbReference>
<organism evidence="4 5">
    <name type="scientific">Nostoc sphaeroides CCNUC1</name>
    <dbReference type="NCBI Taxonomy" id="2653204"/>
    <lineage>
        <taxon>Bacteria</taxon>
        <taxon>Bacillati</taxon>
        <taxon>Cyanobacteriota</taxon>
        <taxon>Cyanophyceae</taxon>
        <taxon>Nostocales</taxon>
        <taxon>Nostocaceae</taxon>
        <taxon>Nostoc</taxon>
    </lineage>
</organism>
<dbReference type="RefSeq" id="WP_152591017.1">
    <property type="nucleotide sequence ID" value="NZ_CP045227.1"/>
</dbReference>
<evidence type="ECO:0000256" key="1">
    <source>
        <dbReference type="ARBA" id="ARBA00022603"/>
    </source>
</evidence>
<accession>A0A5P8WAT2</accession>
<dbReference type="KEGG" id="nsh:GXM_07208"/>